<evidence type="ECO:0000313" key="3">
    <source>
        <dbReference type="Proteomes" id="UP001597357"/>
    </source>
</evidence>
<dbReference type="RefSeq" id="WP_379047066.1">
    <property type="nucleotide sequence ID" value="NZ_JBHULZ010000041.1"/>
</dbReference>
<proteinExistence type="predicted"/>
<accession>A0ABW5SG28</accession>
<reference evidence="3" key="1">
    <citation type="journal article" date="2019" name="Int. J. Syst. Evol. Microbiol.">
        <title>The Global Catalogue of Microorganisms (GCM) 10K type strain sequencing project: providing services to taxonomists for standard genome sequencing and annotation.</title>
        <authorList>
            <consortium name="The Broad Institute Genomics Platform"/>
            <consortium name="The Broad Institute Genome Sequencing Center for Infectious Disease"/>
            <person name="Wu L."/>
            <person name="Ma J."/>
        </authorList>
    </citation>
    <scope>NUCLEOTIDE SEQUENCE [LARGE SCALE GENOMIC DNA]</scope>
    <source>
        <strain evidence="3">KCTC 42255</strain>
    </source>
</reference>
<comment type="caution">
    <text evidence="2">The sequence shown here is derived from an EMBL/GenBank/DDBJ whole genome shotgun (WGS) entry which is preliminary data.</text>
</comment>
<organism evidence="2 3">
    <name type="scientific">Mesonia sediminis</name>
    <dbReference type="NCBI Taxonomy" id="1703946"/>
    <lineage>
        <taxon>Bacteria</taxon>
        <taxon>Pseudomonadati</taxon>
        <taxon>Bacteroidota</taxon>
        <taxon>Flavobacteriia</taxon>
        <taxon>Flavobacteriales</taxon>
        <taxon>Flavobacteriaceae</taxon>
        <taxon>Mesonia</taxon>
    </lineage>
</organism>
<keyword evidence="1" id="KW-0472">Membrane</keyword>
<keyword evidence="1" id="KW-0812">Transmembrane</keyword>
<evidence type="ECO:0000313" key="2">
    <source>
        <dbReference type="EMBL" id="MFD2698084.1"/>
    </source>
</evidence>
<evidence type="ECO:0000256" key="1">
    <source>
        <dbReference type="SAM" id="Phobius"/>
    </source>
</evidence>
<keyword evidence="1" id="KW-1133">Transmembrane helix</keyword>
<feature type="transmembrane region" description="Helical" evidence="1">
    <location>
        <begin position="35"/>
        <end position="53"/>
    </location>
</feature>
<sequence length="181" mass="21197">MRLFDTPDIASFSLTLHFIGVSFILCYLRINYGLFWAFLFHFVFNAILFSYQFSTSEINETPITHTTSCYTLSVAESGVLDNLADFEISQKHLQWKTLHLNTGFHKALQFNKMDLDFFANQKNIQLDSVLDLYSQKKQFKVYSLNIQKKDSCLIELEEILRLLEKEGLMVKQKQLDAMRNK</sequence>
<dbReference type="Proteomes" id="UP001597357">
    <property type="component" value="Unassembled WGS sequence"/>
</dbReference>
<protein>
    <recommendedName>
        <fullName evidence="4">CPBP family intramembrane metalloprotease</fullName>
    </recommendedName>
</protein>
<gene>
    <name evidence="2" type="ORF">ACFSQ0_08785</name>
</gene>
<evidence type="ECO:0008006" key="4">
    <source>
        <dbReference type="Google" id="ProtNLM"/>
    </source>
</evidence>
<keyword evidence="3" id="KW-1185">Reference proteome</keyword>
<feature type="transmembrane region" description="Helical" evidence="1">
    <location>
        <begin position="12"/>
        <end position="28"/>
    </location>
</feature>
<dbReference type="EMBL" id="JBHULZ010000041">
    <property type="protein sequence ID" value="MFD2698084.1"/>
    <property type="molecule type" value="Genomic_DNA"/>
</dbReference>
<name>A0ABW5SG28_9FLAO</name>